<dbReference type="PROSITE" id="PS50879">
    <property type="entry name" value="RNASE_H_1"/>
    <property type="match status" value="1"/>
</dbReference>
<comment type="caution">
    <text evidence="2">The sequence shown here is derived from an EMBL/GenBank/DDBJ whole genome shotgun (WGS) entry which is preliminary data.</text>
</comment>
<evidence type="ECO:0000259" key="1">
    <source>
        <dbReference type="PROSITE" id="PS50879"/>
    </source>
</evidence>
<organism evidence="2 3">
    <name type="scientific">Candidatus Andersenbacteria bacterium RIFCSPHIGHO2_12_FULL_45_11</name>
    <dbReference type="NCBI Taxonomy" id="1797281"/>
    <lineage>
        <taxon>Bacteria</taxon>
        <taxon>Candidatus Anderseniibacteriota</taxon>
    </lineage>
</organism>
<dbReference type="CDD" id="cd09279">
    <property type="entry name" value="RNase_HI_like"/>
    <property type="match status" value="1"/>
</dbReference>
<dbReference type="SUPFAM" id="SSF53098">
    <property type="entry name" value="Ribonuclease H-like"/>
    <property type="match status" value="1"/>
</dbReference>
<evidence type="ECO:0000313" key="2">
    <source>
        <dbReference type="EMBL" id="OGY34117.1"/>
    </source>
</evidence>
<dbReference type="GO" id="GO:0004523">
    <property type="term" value="F:RNA-DNA hybrid ribonuclease activity"/>
    <property type="evidence" value="ECO:0007669"/>
    <property type="project" value="InterPro"/>
</dbReference>
<evidence type="ECO:0000313" key="3">
    <source>
        <dbReference type="Proteomes" id="UP000177528"/>
    </source>
</evidence>
<dbReference type="InterPro" id="IPR036397">
    <property type="entry name" value="RNaseH_sf"/>
</dbReference>
<name>A0A1G1X462_9BACT</name>
<dbReference type="EMBL" id="MHHR01000022">
    <property type="protein sequence ID" value="OGY34117.1"/>
    <property type="molecule type" value="Genomic_DNA"/>
</dbReference>
<dbReference type="InterPro" id="IPR002156">
    <property type="entry name" value="RNaseH_domain"/>
</dbReference>
<protein>
    <recommendedName>
        <fullName evidence="1">RNase H type-1 domain-containing protein</fullName>
    </recommendedName>
</protein>
<dbReference type="Proteomes" id="UP000177528">
    <property type="component" value="Unassembled WGS sequence"/>
</dbReference>
<feature type="domain" description="RNase H type-1" evidence="1">
    <location>
        <begin position="1"/>
        <end position="134"/>
    </location>
</feature>
<dbReference type="InterPro" id="IPR012337">
    <property type="entry name" value="RNaseH-like_sf"/>
</dbReference>
<dbReference type="GO" id="GO:0003676">
    <property type="term" value="F:nucleic acid binding"/>
    <property type="evidence" value="ECO:0007669"/>
    <property type="project" value="InterPro"/>
</dbReference>
<dbReference type="AlphaFoldDB" id="A0A1G1X462"/>
<sequence length="134" mass="14695">MKRATLFTDGGARGNPGPAAIGFVLSGIGNAAILYKEYIGKGTNNQAEYRALLAGITRAKKEGVEDLMCYLDSELVVKQVRGEYRVKNEELKLLLADIKKLLPKFRSISFEHVPRAKNAAADKLVNEALDEQSN</sequence>
<gene>
    <name evidence="2" type="ORF">A3D99_01830</name>
</gene>
<dbReference type="PANTHER" id="PTHR46387">
    <property type="entry name" value="POLYNUCLEOTIDYL TRANSFERASE, RIBONUCLEASE H-LIKE SUPERFAMILY PROTEIN"/>
    <property type="match status" value="1"/>
</dbReference>
<proteinExistence type="predicted"/>
<dbReference type="Pfam" id="PF13456">
    <property type="entry name" value="RVT_3"/>
    <property type="match status" value="1"/>
</dbReference>
<reference evidence="2 3" key="1">
    <citation type="journal article" date="2016" name="Nat. Commun.">
        <title>Thousands of microbial genomes shed light on interconnected biogeochemical processes in an aquifer system.</title>
        <authorList>
            <person name="Anantharaman K."/>
            <person name="Brown C.T."/>
            <person name="Hug L.A."/>
            <person name="Sharon I."/>
            <person name="Castelle C.J."/>
            <person name="Probst A.J."/>
            <person name="Thomas B.C."/>
            <person name="Singh A."/>
            <person name="Wilkins M.J."/>
            <person name="Karaoz U."/>
            <person name="Brodie E.L."/>
            <person name="Williams K.H."/>
            <person name="Hubbard S.S."/>
            <person name="Banfield J.F."/>
        </authorList>
    </citation>
    <scope>NUCLEOTIDE SEQUENCE [LARGE SCALE GENOMIC DNA]</scope>
</reference>
<dbReference type="Gene3D" id="3.30.420.10">
    <property type="entry name" value="Ribonuclease H-like superfamily/Ribonuclease H"/>
    <property type="match status" value="1"/>
</dbReference>
<accession>A0A1G1X462</accession>
<dbReference type="PANTHER" id="PTHR46387:SF2">
    <property type="entry name" value="RIBONUCLEASE HI"/>
    <property type="match status" value="1"/>
</dbReference>